<dbReference type="EMBL" id="RJTM01000059">
    <property type="protein sequence ID" value="RNL88524.1"/>
    <property type="molecule type" value="Genomic_DNA"/>
</dbReference>
<evidence type="ECO:0000256" key="1">
    <source>
        <dbReference type="SAM" id="Phobius"/>
    </source>
</evidence>
<comment type="caution">
    <text evidence="2">The sequence shown here is derived from an EMBL/GenBank/DDBJ whole genome shotgun (WGS) entry which is preliminary data.</text>
</comment>
<feature type="transmembrane region" description="Helical" evidence="1">
    <location>
        <begin position="364"/>
        <end position="388"/>
    </location>
</feature>
<dbReference type="RefSeq" id="WP_123215622.1">
    <property type="nucleotide sequence ID" value="NZ_RJTM01000059.1"/>
</dbReference>
<dbReference type="Proteomes" id="UP000267469">
    <property type="component" value="Unassembled WGS sequence"/>
</dbReference>
<evidence type="ECO:0000313" key="2">
    <source>
        <dbReference type="EMBL" id="RNL88524.1"/>
    </source>
</evidence>
<gene>
    <name evidence="2" type="ORF">ED312_08740</name>
</gene>
<keyword evidence="1" id="KW-0812">Transmembrane</keyword>
<protein>
    <submittedName>
        <fullName evidence="2">Uncharacterized protein</fullName>
    </submittedName>
</protein>
<keyword evidence="1" id="KW-0472">Membrane</keyword>
<accession>A0A3N0EL48</accession>
<dbReference type="OrthoDB" id="1321990at2"/>
<feature type="transmembrane region" description="Helical" evidence="1">
    <location>
        <begin position="394"/>
        <end position="411"/>
    </location>
</feature>
<keyword evidence="3" id="KW-1185">Reference proteome</keyword>
<reference evidence="2 3" key="1">
    <citation type="submission" date="2018-10" db="EMBL/GenBank/DDBJ databases">
        <title>Sinomicrobium pectinilyticum sp. nov., a pectinase-producing bacterium isolated from alkaline and saline soil, and emended description of the genus Sinomicrobium.</title>
        <authorList>
            <person name="Cheng B."/>
            <person name="Li C."/>
            <person name="Lai Q."/>
            <person name="Du M."/>
            <person name="Shao Z."/>
            <person name="Xu P."/>
            <person name="Yang C."/>
        </authorList>
    </citation>
    <scope>NUCLEOTIDE SEQUENCE [LARGE SCALE GENOMIC DNA]</scope>
    <source>
        <strain evidence="2 3">5DNS001</strain>
    </source>
</reference>
<feature type="transmembrane region" description="Helical" evidence="1">
    <location>
        <begin position="293"/>
        <end position="314"/>
    </location>
</feature>
<name>A0A3N0EL48_SINP1</name>
<dbReference type="AlphaFoldDB" id="A0A3N0EL48"/>
<sequence length="422" mass="49639">MLEIQKNIYDFIVALDYEIKADNLHFSYDANLEDYLKRAGIEFEKVRTEEINIDYSNLGFKVFENANDYLTEGNVRKEGNILILNFDETTISRIDNNSYVDFELKESFYFFSNAKNYLDFIDFLKAQDQETEDAFHFIDYANGINRKIVLTSLTEKSRLILKYYKEIPNFSSKIDYSRSFNQFKNCFAQENQNLPKFLKSSLIKYASRCQYNERTKLVFENLSSIVDDAKMTFEIFINNLSIDKIRKDYDDYKSQYFNEVAEILKKITQQIIGFPVVIASTLFAIEKVKGNPIFLWILAGVILITTVYLILLLNMNYKDLDYVKHLSDRDYDSIKGNNFFVKFPDEFVVFQKIKNRISTRIRNLLIVCESYFWILGVSNTIMICLMLHHLEVPNMGIVFIGLAILTIMIITRNKIWDEKSVT</sequence>
<organism evidence="2 3">
    <name type="scientific">Sinomicrobium pectinilyticum</name>
    <dbReference type="NCBI Taxonomy" id="1084421"/>
    <lineage>
        <taxon>Bacteria</taxon>
        <taxon>Pseudomonadati</taxon>
        <taxon>Bacteroidota</taxon>
        <taxon>Flavobacteriia</taxon>
        <taxon>Flavobacteriales</taxon>
        <taxon>Flavobacteriaceae</taxon>
        <taxon>Sinomicrobium</taxon>
    </lineage>
</organism>
<keyword evidence="1" id="KW-1133">Transmembrane helix</keyword>
<proteinExistence type="predicted"/>
<evidence type="ECO:0000313" key="3">
    <source>
        <dbReference type="Proteomes" id="UP000267469"/>
    </source>
</evidence>